<proteinExistence type="predicted"/>
<evidence type="ECO:0000313" key="2">
    <source>
        <dbReference type="Proteomes" id="UP000270094"/>
    </source>
</evidence>
<sequence>MLDVLNSRFWNKSHEDDDVGTRVQTQIVALIKATVERCIILKKLKVPERRKGTRTEITEHLVAACICRTSRRDEEISVCAVRDLLLPNVGESSEAFTVKEPLPDIDDDLIDVAEIGERDLLALRSVRFLFISLIAEHLVAACICRTSRRDEEISVCAVRDLLLPIVGESSEAFTVKEPLPDIDDDLIDVAEIGERDLLALRSTADLERSRRYADTTPKTHFLDKPSSIPLILFDLKSLLIRLSAFVVDNQHLSGEDKKSMIFFVI</sequence>
<accession>A0A3P7JUL3</accession>
<dbReference type="EMBL" id="UYYB01124560">
    <property type="protein sequence ID" value="VDM83679.1"/>
    <property type="molecule type" value="Genomic_DNA"/>
</dbReference>
<gene>
    <name evidence="1" type="ORF">SVUK_LOCUS18677</name>
</gene>
<evidence type="ECO:0000313" key="1">
    <source>
        <dbReference type="EMBL" id="VDM83679.1"/>
    </source>
</evidence>
<dbReference type="AlphaFoldDB" id="A0A3P7JUL3"/>
<reference evidence="1 2" key="1">
    <citation type="submission" date="2018-11" db="EMBL/GenBank/DDBJ databases">
        <authorList>
            <consortium name="Pathogen Informatics"/>
        </authorList>
    </citation>
    <scope>NUCLEOTIDE SEQUENCE [LARGE SCALE GENOMIC DNA]</scope>
</reference>
<dbReference type="OrthoDB" id="15304at2759"/>
<dbReference type="Proteomes" id="UP000270094">
    <property type="component" value="Unassembled WGS sequence"/>
</dbReference>
<keyword evidence="2" id="KW-1185">Reference proteome</keyword>
<protein>
    <submittedName>
        <fullName evidence="1">Uncharacterized protein</fullName>
    </submittedName>
</protein>
<name>A0A3P7JUL3_STRVU</name>
<organism evidence="1 2">
    <name type="scientific">Strongylus vulgaris</name>
    <name type="common">Blood worm</name>
    <dbReference type="NCBI Taxonomy" id="40348"/>
    <lineage>
        <taxon>Eukaryota</taxon>
        <taxon>Metazoa</taxon>
        <taxon>Ecdysozoa</taxon>
        <taxon>Nematoda</taxon>
        <taxon>Chromadorea</taxon>
        <taxon>Rhabditida</taxon>
        <taxon>Rhabditina</taxon>
        <taxon>Rhabditomorpha</taxon>
        <taxon>Strongyloidea</taxon>
        <taxon>Strongylidae</taxon>
        <taxon>Strongylus</taxon>
    </lineage>
</organism>